<dbReference type="Proteomes" id="UP000078454">
    <property type="component" value="Unassembled WGS sequence"/>
</dbReference>
<evidence type="ECO:0000313" key="3">
    <source>
        <dbReference type="EMBL" id="OAS21344.1"/>
    </source>
</evidence>
<dbReference type="GO" id="GO:0003824">
    <property type="term" value="F:catalytic activity"/>
    <property type="evidence" value="ECO:0007669"/>
    <property type="project" value="InterPro"/>
</dbReference>
<dbReference type="Pfam" id="PF02979">
    <property type="entry name" value="NHase_alpha"/>
    <property type="match status" value="1"/>
</dbReference>
<dbReference type="RefSeq" id="WP_068662915.1">
    <property type="nucleotide sequence ID" value="NZ_LYPB01000049.1"/>
</dbReference>
<dbReference type="STRING" id="1850517.A8708_31225"/>
<dbReference type="EMBL" id="LYPB01000049">
    <property type="protein sequence ID" value="OAS21344.1"/>
    <property type="molecule type" value="Genomic_DNA"/>
</dbReference>
<sequence>MSTNESVKAKIIQKAWEDEAFKQQLLANPKAALKQAFNITLPDDIKVKAVEETSTEFVLVIPTNPAKVLVASNAVEIVW</sequence>
<dbReference type="InterPro" id="IPR004232">
    <property type="entry name" value="CN_Hdrtase_a/SCN_Hdrlase_g"/>
</dbReference>
<keyword evidence="4" id="KW-1185">Reference proteome</keyword>
<accession>A0A198AIL5</accession>
<evidence type="ECO:0000259" key="2">
    <source>
        <dbReference type="Pfam" id="PF02979"/>
    </source>
</evidence>
<dbReference type="InterPro" id="IPR036648">
    <property type="entry name" value="CN_Hdrase_a/SCN_Hdrase_g_sf"/>
</dbReference>
<dbReference type="NCBIfam" id="TIGR03793">
    <property type="entry name" value="leader_NHLP"/>
    <property type="match status" value="1"/>
</dbReference>
<protein>
    <submittedName>
        <fullName evidence="3">NHLP leader peptide family natural product</fullName>
    </submittedName>
</protein>
<organism evidence="3 4">
    <name type="scientific">Paenibacillus oryzisoli</name>
    <dbReference type="NCBI Taxonomy" id="1850517"/>
    <lineage>
        <taxon>Bacteria</taxon>
        <taxon>Bacillati</taxon>
        <taxon>Bacillota</taxon>
        <taxon>Bacilli</taxon>
        <taxon>Bacillales</taxon>
        <taxon>Paenibacillaceae</taxon>
        <taxon>Paenibacillus</taxon>
    </lineage>
</organism>
<keyword evidence="1" id="KW-0479">Metal-binding</keyword>
<proteinExistence type="predicted"/>
<dbReference type="SUPFAM" id="SSF56209">
    <property type="entry name" value="Nitrile hydratase alpha chain"/>
    <property type="match status" value="1"/>
</dbReference>
<dbReference type="AlphaFoldDB" id="A0A198AIL5"/>
<comment type="caution">
    <text evidence="3">The sequence shown here is derived from an EMBL/GenBank/DDBJ whole genome shotgun (WGS) entry which is preliminary data.</text>
</comment>
<reference evidence="3 4" key="1">
    <citation type="submission" date="2016-05" db="EMBL/GenBank/DDBJ databases">
        <title>Paenibacillus sp. 1ZS3-15 nov., isolated from the rhizosphere soil.</title>
        <authorList>
            <person name="Zhang X.X."/>
            <person name="Zhang J."/>
        </authorList>
    </citation>
    <scope>NUCLEOTIDE SEQUENCE [LARGE SCALE GENOMIC DNA]</scope>
    <source>
        <strain evidence="3 4">1ZS3-15</strain>
    </source>
</reference>
<name>A0A198AIL5_9BACL</name>
<feature type="domain" description="Nitrile hydratase alpha/Thiocyanate hydrolase gamma" evidence="2">
    <location>
        <begin position="7"/>
        <end position="63"/>
    </location>
</feature>
<dbReference type="OrthoDB" id="1371078at2"/>
<evidence type="ECO:0000313" key="4">
    <source>
        <dbReference type="Proteomes" id="UP000078454"/>
    </source>
</evidence>
<dbReference type="InterPro" id="IPR022513">
    <property type="entry name" value="TOMM_pelo"/>
</dbReference>
<gene>
    <name evidence="3" type="ORF">A8708_31225</name>
</gene>
<evidence type="ECO:0000256" key="1">
    <source>
        <dbReference type="ARBA" id="ARBA00022723"/>
    </source>
</evidence>
<dbReference type="GO" id="GO:0046914">
    <property type="term" value="F:transition metal ion binding"/>
    <property type="evidence" value="ECO:0007669"/>
    <property type="project" value="InterPro"/>
</dbReference>
<dbReference type="Gene3D" id="3.90.330.10">
    <property type="entry name" value="Nitrile hydratase alpha /Thiocyanate hydrolase gamma"/>
    <property type="match status" value="2"/>
</dbReference>